<dbReference type="EMBL" id="BAABJZ010000100">
    <property type="protein sequence ID" value="GAA4898781.1"/>
    <property type="molecule type" value="Genomic_DNA"/>
</dbReference>
<feature type="region of interest" description="Disordered" evidence="1">
    <location>
        <begin position="111"/>
        <end position="132"/>
    </location>
</feature>
<evidence type="ECO:0000313" key="4">
    <source>
        <dbReference type="Proteomes" id="UP001499988"/>
    </source>
</evidence>
<evidence type="ECO:0000256" key="1">
    <source>
        <dbReference type="SAM" id="MobiDB-lite"/>
    </source>
</evidence>
<reference evidence="4" key="1">
    <citation type="journal article" date="2019" name="Int. J. Syst. Evol. Microbiol.">
        <title>The Global Catalogue of Microorganisms (GCM) 10K type strain sequencing project: providing services to taxonomists for standard genome sequencing and annotation.</title>
        <authorList>
            <consortium name="The Broad Institute Genomics Platform"/>
            <consortium name="The Broad Institute Genome Sequencing Center for Infectious Disease"/>
            <person name="Wu L."/>
            <person name="Ma J."/>
        </authorList>
    </citation>
    <scope>NUCLEOTIDE SEQUENCE [LARGE SCALE GENOMIC DNA]</scope>
    <source>
        <strain evidence="4">JCM 18401</strain>
    </source>
</reference>
<feature type="chain" id="PRO_5046421085" description="Lipoprotein" evidence="2">
    <location>
        <begin position="19"/>
        <end position="132"/>
    </location>
</feature>
<gene>
    <name evidence="3" type="ORF">GCM10023333_35320</name>
</gene>
<evidence type="ECO:0000313" key="3">
    <source>
        <dbReference type="EMBL" id="GAA4898781.1"/>
    </source>
</evidence>
<proteinExistence type="predicted"/>
<protein>
    <recommendedName>
        <fullName evidence="5">Lipoprotein</fullName>
    </recommendedName>
</protein>
<dbReference type="PROSITE" id="PS51257">
    <property type="entry name" value="PROKAR_LIPOPROTEIN"/>
    <property type="match status" value="1"/>
</dbReference>
<keyword evidence="4" id="KW-1185">Reference proteome</keyword>
<dbReference type="RefSeq" id="WP_345336789.1">
    <property type="nucleotide sequence ID" value="NZ_BAABJZ010000100.1"/>
</dbReference>
<accession>A0ABP9FDQ0</accession>
<dbReference type="Proteomes" id="UP001499988">
    <property type="component" value="Unassembled WGS sequence"/>
</dbReference>
<organism evidence="3 4">
    <name type="scientific">Ferrimonas pelagia</name>
    <dbReference type="NCBI Taxonomy" id="1177826"/>
    <lineage>
        <taxon>Bacteria</taxon>
        <taxon>Pseudomonadati</taxon>
        <taxon>Pseudomonadota</taxon>
        <taxon>Gammaproteobacteria</taxon>
        <taxon>Alteromonadales</taxon>
        <taxon>Ferrimonadaceae</taxon>
        <taxon>Ferrimonas</taxon>
    </lineage>
</organism>
<evidence type="ECO:0008006" key="5">
    <source>
        <dbReference type="Google" id="ProtNLM"/>
    </source>
</evidence>
<comment type="caution">
    <text evidence="3">The sequence shown here is derived from an EMBL/GenBank/DDBJ whole genome shotgun (WGS) entry which is preliminary data.</text>
</comment>
<name>A0ABP9FDQ0_9GAMM</name>
<feature type="region of interest" description="Disordered" evidence="1">
    <location>
        <begin position="48"/>
        <end position="73"/>
    </location>
</feature>
<sequence>MRGALAASLVMIAGCAQTADPITEQDYAFSVQPDETSSHFRLTYFGQPGGEPNRMAPNGAIQPARDGDTVPGQGALINEHQLFLLLEQQLDQRQLCLHGYRITQRRPTRRGVTLEGHCRPPLTAPSEAPDAG</sequence>
<keyword evidence="2" id="KW-0732">Signal</keyword>
<evidence type="ECO:0000256" key="2">
    <source>
        <dbReference type="SAM" id="SignalP"/>
    </source>
</evidence>
<feature type="signal peptide" evidence="2">
    <location>
        <begin position="1"/>
        <end position="18"/>
    </location>
</feature>